<evidence type="ECO:0000313" key="2">
    <source>
        <dbReference type="Proteomes" id="UP001060085"/>
    </source>
</evidence>
<name>A0ACC0AWR5_CATRO</name>
<accession>A0ACC0AWR5</accession>
<sequence>MASFTGSCEIVESNEDMSSNQRSHTFSHVRTHHRERQPPVAKKQSYKSLEDDINKLFEGINIRTSKSLDLSDRLSTGFSSKNASKRPMRLGPSNSPGIGFSEPVSLKQALRGLCISQAAEMAAMKRLSKPPGSPALSEAGRTANLYRSVVIQTGESGLPLSEGRVEISLVPEESTSSSIESGHEYNKEPKCWSAEQSAHSSPRFGVKPTIKSLNSSPLNNFIPGASTKVEKRSLQIGHIEEESREHKLKSASQSLPPSPGSAFQPTCKNRGSSQIVSVVKEIEILPVEVKTSSVLPCHKTGDDATKLQKDTSCSNKITSSANRKSGTSIRVASKATPKLRRKGKLQNLPSSTAAKSGKESKSTRNTSRAAKPVMRNKNLLVKKIKPESLIDGADPNKSPEASGVRDYNSGQLICQKCQCSLKDTYKEAIDDAVAPVHLSSSAIPNTNSRNCHTSNPGFTAEGSESSVTHAVKGSTISKLREKGDFSQSSKSSIGDYSSSTSISDESNLSGSSFGNRPHMSKDFRWEAINHVRKHHGFLGLRHFNLLKKLGSGDIGTVYLAELVGTNCLFAIKVMDNEFLARRKKMPRAQTEREILRMLDHPFLPTLFAQFTSDNLSCLVMEFCPGGDLHVLRQKQPGRYFPEQAARFYVAEVLLALEYLHMLGIVYRDLKPENILVREDGHIMLTDFDLSLRCSVNPTLVKASSFGIEPPRVSGPCAGSNCIDPFCAGPSCKVSCFSPRILPATARARKLKELQAAQAKSLPQLVAEPTEARSNSFVGTHEYLAPEIIKGEGHGSAVDWWTLGVFLYELLYGKTPFKGAGNEETLANVVLQNLRFPDSPMVSFQARDLIRGLLVKEPENRLGTETGAAEIKRHPFFDGLNWALIRCAVPPQIPEFCDIGVPKVVSHEKGKRFLEYSATGEHLEFELF</sequence>
<evidence type="ECO:0000313" key="1">
    <source>
        <dbReference type="EMBL" id="KAI5664800.1"/>
    </source>
</evidence>
<reference evidence="2" key="1">
    <citation type="journal article" date="2023" name="Nat. Plants">
        <title>Single-cell RNA sequencing provides a high-resolution roadmap for understanding the multicellular compartmentation of specialized metabolism.</title>
        <authorList>
            <person name="Sun S."/>
            <person name="Shen X."/>
            <person name="Li Y."/>
            <person name="Li Y."/>
            <person name="Wang S."/>
            <person name="Li R."/>
            <person name="Zhang H."/>
            <person name="Shen G."/>
            <person name="Guo B."/>
            <person name="Wei J."/>
            <person name="Xu J."/>
            <person name="St-Pierre B."/>
            <person name="Chen S."/>
            <person name="Sun C."/>
        </authorList>
    </citation>
    <scope>NUCLEOTIDE SEQUENCE [LARGE SCALE GENOMIC DNA]</scope>
</reference>
<proteinExistence type="predicted"/>
<dbReference type="EMBL" id="CM044705">
    <property type="protein sequence ID" value="KAI5664800.1"/>
    <property type="molecule type" value="Genomic_DNA"/>
</dbReference>
<protein>
    <submittedName>
        <fullName evidence="1">Uncharacterized protein</fullName>
    </submittedName>
</protein>
<gene>
    <name evidence="1" type="ORF">M9H77_24123</name>
</gene>
<keyword evidence="2" id="KW-1185">Reference proteome</keyword>
<organism evidence="1 2">
    <name type="scientific">Catharanthus roseus</name>
    <name type="common">Madagascar periwinkle</name>
    <name type="synonym">Vinca rosea</name>
    <dbReference type="NCBI Taxonomy" id="4058"/>
    <lineage>
        <taxon>Eukaryota</taxon>
        <taxon>Viridiplantae</taxon>
        <taxon>Streptophyta</taxon>
        <taxon>Embryophyta</taxon>
        <taxon>Tracheophyta</taxon>
        <taxon>Spermatophyta</taxon>
        <taxon>Magnoliopsida</taxon>
        <taxon>eudicotyledons</taxon>
        <taxon>Gunneridae</taxon>
        <taxon>Pentapetalae</taxon>
        <taxon>asterids</taxon>
        <taxon>lamiids</taxon>
        <taxon>Gentianales</taxon>
        <taxon>Apocynaceae</taxon>
        <taxon>Rauvolfioideae</taxon>
        <taxon>Vinceae</taxon>
        <taxon>Catharanthinae</taxon>
        <taxon>Catharanthus</taxon>
    </lineage>
</organism>
<dbReference type="Proteomes" id="UP001060085">
    <property type="component" value="Linkage Group LG05"/>
</dbReference>
<comment type="caution">
    <text evidence="1">The sequence shown here is derived from an EMBL/GenBank/DDBJ whole genome shotgun (WGS) entry which is preliminary data.</text>
</comment>